<reference evidence="1 2" key="1">
    <citation type="journal article" date="2023" name="Nucleic Acids Res.">
        <title>The hologenome of Daphnia magna reveals possible DNA methylation and microbiome-mediated evolution of the host genome.</title>
        <authorList>
            <person name="Chaturvedi A."/>
            <person name="Li X."/>
            <person name="Dhandapani V."/>
            <person name="Marshall H."/>
            <person name="Kissane S."/>
            <person name="Cuenca-Cambronero M."/>
            <person name="Asole G."/>
            <person name="Calvet F."/>
            <person name="Ruiz-Romero M."/>
            <person name="Marangio P."/>
            <person name="Guigo R."/>
            <person name="Rago D."/>
            <person name="Mirbahai L."/>
            <person name="Eastwood N."/>
            <person name="Colbourne J.K."/>
            <person name="Zhou J."/>
            <person name="Mallon E."/>
            <person name="Orsini L."/>
        </authorList>
    </citation>
    <scope>NUCLEOTIDE SEQUENCE [LARGE SCALE GENOMIC DNA]</scope>
    <source>
        <strain evidence="1">LRV0_1</strain>
    </source>
</reference>
<protein>
    <submittedName>
        <fullName evidence="1">Uncharacterized protein</fullName>
    </submittedName>
</protein>
<evidence type="ECO:0000313" key="2">
    <source>
        <dbReference type="Proteomes" id="UP001234178"/>
    </source>
</evidence>
<keyword evidence="2" id="KW-1185">Reference proteome</keyword>
<dbReference type="EMBL" id="JAOYFB010000001">
    <property type="protein sequence ID" value="KAK4002668.1"/>
    <property type="molecule type" value="Genomic_DNA"/>
</dbReference>
<evidence type="ECO:0000313" key="1">
    <source>
        <dbReference type="EMBL" id="KAK4002668.1"/>
    </source>
</evidence>
<gene>
    <name evidence="1" type="ORF">OUZ56_004480</name>
</gene>
<accession>A0ABQ9YPY2</accession>
<dbReference type="Proteomes" id="UP001234178">
    <property type="component" value="Unassembled WGS sequence"/>
</dbReference>
<organism evidence="1 2">
    <name type="scientific">Daphnia magna</name>
    <dbReference type="NCBI Taxonomy" id="35525"/>
    <lineage>
        <taxon>Eukaryota</taxon>
        <taxon>Metazoa</taxon>
        <taxon>Ecdysozoa</taxon>
        <taxon>Arthropoda</taxon>
        <taxon>Crustacea</taxon>
        <taxon>Branchiopoda</taxon>
        <taxon>Diplostraca</taxon>
        <taxon>Cladocera</taxon>
        <taxon>Anomopoda</taxon>
        <taxon>Daphniidae</taxon>
        <taxon>Daphnia</taxon>
    </lineage>
</organism>
<name>A0ABQ9YPY2_9CRUS</name>
<proteinExistence type="predicted"/>
<sequence length="127" mass="14216">MAVQAENHSSSFETADETADMPIEILQRSVSCPVSCSISRGFGLRMAAETNVSLLETLPPIPRNMAWLGFASTFFISDVPDVLWWQQNHSMTWFNPGCEILEAPDVFHWRLSHSVTEENATNVMLSV</sequence>
<comment type="caution">
    <text evidence="1">The sequence shown here is derived from an EMBL/GenBank/DDBJ whole genome shotgun (WGS) entry which is preliminary data.</text>
</comment>